<proteinExistence type="predicted"/>
<evidence type="ECO:0000313" key="1">
    <source>
        <dbReference type="EMBL" id="KAJ8634261.1"/>
    </source>
</evidence>
<dbReference type="Proteomes" id="UP001234297">
    <property type="component" value="Chromosome 8"/>
</dbReference>
<dbReference type="EMBL" id="CM056816">
    <property type="protein sequence ID" value="KAJ8634261.1"/>
    <property type="molecule type" value="Genomic_DNA"/>
</dbReference>
<accession>A0ACC2LLH5</accession>
<evidence type="ECO:0000313" key="2">
    <source>
        <dbReference type="Proteomes" id="UP001234297"/>
    </source>
</evidence>
<reference evidence="1 2" key="1">
    <citation type="journal article" date="2022" name="Hortic Res">
        <title>A haplotype resolved chromosomal level avocado genome allows analysis of novel avocado genes.</title>
        <authorList>
            <person name="Nath O."/>
            <person name="Fletcher S.J."/>
            <person name="Hayward A."/>
            <person name="Shaw L.M."/>
            <person name="Masouleh A.K."/>
            <person name="Furtado A."/>
            <person name="Henry R.J."/>
            <person name="Mitter N."/>
        </authorList>
    </citation>
    <scope>NUCLEOTIDE SEQUENCE [LARGE SCALE GENOMIC DNA]</scope>
    <source>
        <strain evidence="2">cv. Hass</strain>
    </source>
</reference>
<keyword evidence="2" id="KW-1185">Reference proteome</keyword>
<comment type="caution">
    <text evidence="1">The sequence shown here is derived from an EMBL/GenBank/DDBJ whole genome shotgun (WGS) entry which is preliminary data.</text>
</comment>
<protein>
    <submittedName>
        <fullName evidence="1">Uncharacterized protein</fullName>
    </submittedName>
</protein>
<name>A0ACC2LLH5_PERAE</name>
<organism evidence="1 2">
    <name type="scientific">Persea americana</name>
    <name type="common">Avocado</name>
    <dbReference type="NCBI Taxonomy" id="3435"/>
    <lineage>
        <taxon>Eukaryota</taxon>
        <taxon>Viridiplantae</taxon>
        <taxon>Streptophyta</taxon>
        <taxon>Embryophyta</taxon>
        <taxon>Tracheophyta</taxon>
        <taxon>Spermatophyta</taxon>
        <taxon>Magnoliopsida</taxon>
        <taxon>Magnoliidae</taxon>
        <taxon>Laurales</taxon>
        <taxon>Lauraceae</taxon>
        <taxon>Persea</taxon>
    </lineage>
</organism>
<sequence length="172" mass="20242">MSTSGEWLKFYDVDIQGAMERHLDLSPMHRKNMHLPDFAPIDMSCQGDDKVLLRDNYKRIVSYDLKRDMFELVLEKDLYLASKFFPYTLDLYRVSKFFRYTPTNQSILSTELQHGLRTDKSRQFEQLFNDARKLVWEGPALRVNHNGVESISGLHVFLEDVKEGKMRPKSSM</sequence>
<gene>
    <name evidence="1" type="ORF">MRB53_027597</name>
</gene>